<dbReference type="Pfam" id="PF26526">
    <property type="entry name" value="DUF8175"/>
    <property type="match status" value="1"/>
</dbReference>
<organism evidence="3 4">
    <name type="scientific">Nocardia terpenica</name>
    <dbReference type="NCBI Taxonomy" id="455432"/>
    <lineage>
        <taxon>Bacteria</taxon>
        <taxon>Bacillati</taxon>
        <taxon>Actinomycetota</taxon>
        <taxon>Actinomycetes</taxon>
        <taxon>Mycobacteriales</taxon>
        <taxon>Nocardiaceae</taxon>
        <taxon>Nocardia</taxon>
    </lineage>
</organism>
<sequence>MAAIESTVRMSVAADTQWVQVGQELLAPGAGRDRWATARVQMSITDPVPVDVVPQVLGYAVTDYTPARAGVAVFTRQGDGSLTRNATTVVRHADTWLLQLPANPDTPPVTAVTSTPPDMVALPSTSKEPTR</sequence>
<keyword evidence="4" id="KW-1185">Reference proteome</keyword>
<dbReference type="EMBL" id="LWGR01000012">
    <property type="protein sequence ID" value="KZM71622.1"/>
    <property type="molecule type" value="Genomic_DNA"/>
</dbReference>
<feature type="region of interest" description="Disordered" evidence="1">
    <location>
        <begin position="101"/>
        <end position="131"/>
    </location>
</feature>
<proteinExistence type="predicted"/>
<evidence type="ECO:0000313" key="3">
    <source>
        <dbReference type="EMBL" id="KZM71622.1"/>
    </source>
</evidence>
<feature type="compositionally biased region" description="Low complexity" evidence="1">
    <location>
        <begin position="108"/>
        <end position="118"/>
    </location>
</feature>
<dbReference type="AlphaFoldDB" id="A0A164KQ82"/>
<evidence type="ECO:0000259" key="2">
    <source>
        <dbReference type="Pfam" id="PF26526"/>
    </source>
</evidence>
<protein>
    <recommendedName>
        <fullName evidence="2">DUF8175 domain-containing protein</fullName>
    </recommendedName>
</protein>
<evidence type="ECO:0000313" key="4">
    <source>
        <dbReference type="Proteomes" id="UP000076512"/>
    </source>
</evidence>
<comment type="caution">
    <text evidence="3">The sequence shown here is derived from an EMBL/GenBank/DDBJ whole genome shotgun (WGS) entry which is preliminary data.</text>
</comment>
<dbReference type="Proteomes" id="UP000076512">
    <property type="component" value="Unassembled WGS sequence"/>
</dbReference>
<gene>
    <name evidence="3" type="ORF">AWN90_02540</name>
</gene>
<dbReference type="InterPro" id="IPR058488">
    <property type="entry name" value="DUF8175"/>
</dbReference>
<evidence type="ECO:0000256" key="1">
    <source>
        <dbReference type="SAM" id="MobiDB-lite"/>
    </source>
</evidence>
<feature type="domain" description="DUF8175" evidence="2">
    <location>
        <begin position="1"/>
        <end position="114"/>
    </location>
</feature>
<accession>A0A164KQ82</accession>
<dbReference type="STRING" id="455432.AWN90_02540"/>
<name>A0A164KQ82_9NOCA</name>
<reference evidence="3 4" key="1">
    <citation type="submission" date="2016-04" db="EMBL/GenBank/DDBJ databases">
        <authorList>
            <person name="Evans L.H."/>
            <person name="Alamgir A."/>
            <person name="Owens N."/>
            <person name="Weber N.D."/>
            <person name="Virtaneva K."/>
            <person name="Barbian K."/>
            <person name="Babar A."/>
            <person name="Rosenke K."/>
        </authorList>
    </citation>
    <scope>NUCLEOTIDE SEQUENCE [LARGE SCALE GENOMIC DNA]</scope>
    <source>
        <strain evidence="3 4">IFM 0406</strain>
    </source>
</reference>